<feature type="region of interest" description="Disordered" evidence="1">
    <location>
        <begin position="1"/>
        <end position="24"/>
    </location>
</feature>
<feature type="compositionally biased region" description="Basic and acidic residues" evidence="1">
    <location>
        <begin position="13"/>
        <end position="24"/>
    </location>
</feature>
<dbReference type="AlphaFoldDB" id="A0A1B6GBF0"/>
<evidence type="ECO:0000256" key="1">
    <source>
        <dbReference type="SAM" id="MobiDB-lite"/>
    </source>
</evidence>
<sequence length="108" mass="13173">MANPGKSVNQSSKPEETDNTSRCDELEEKIYQLREDNKLLRRRTRILEEKIRRCDELEEENDQLREDNKLLRRRTRILETNHRQLRQDNDSLGLRGERRICLIYENIY</sequence>
<organism evidence="2">
    <name type="scientific">Cuerna arida</name>
    <dbReference type="NCBI Taxonomy" id="1464854"/>
    <lineage>
        <taxon>Eukaryota</taxon>
        <taxon>Metazoa</taxon>
        <taxon>Ecdysozoa</taxon>
        <taxon>Arthropoda</taxon>
        <taxon>Hexapoda</taxon>
        <taxon>Insecta</taxon>
        <taxon>Pterygota</taxon>
        <taxon>Neoptera</taxon>
        <taxon>Paraneoptera</taxon>
        <taxon>Hemiptera</taxon>
        <taxon>Auchenorrhyncha</taxon>
        <taxon>Membracoidea</taxon>
        <taxon>Cicadellidae</taxon>
        <taxon>Cicadellinae</taxon>
        <taxon>Proconiini</taxon>
        <taxon>Cuerna</taxon>
    </lineage>
</organism>
<dbReference type="EMBL" id="GECZ01010156">
    <property type="protein sequence ID" value="JAS59613.1"/>
    <property type="molecule type" value="Transcribed_RNA"/>
</dbReference>
<accession>A0A1B6GBF0</accession>
<evidence type="ECO:0000313" key="2">
    <source>
        <dbReference type="EMBL" id="JAS59613.1"/>
    </source>
</evidence>
<feature type="compositionally biased region" description="Polar residues" evidence="1">
    <location>
        <begin position="1"/>
        <end position="12"/>
    </location>
</feature>
<name>A0A1B6GBF0_9HEMI</name>
<gene>
    <name evidence="2" type="ORF">g.4165</name>
</gene>
<reference evidence="2" key="1">
    <citation type="submission" date="2015-11" db="EMBL/GenBank/DDBJ databases">
        <title>De novo transcriptome assembly of four potential Pierce s Disease insect vectors from Arizona vineyards.</title>
        <authorList>
            <person name="Tassone E.E."/>
        </authorList>
    </citation>
    <scope>NUCLEOTIDE SEQUENCE</scope>
</reference>
<proteinExistence type="predicted"/>
<protein>
    <submittedName>
        <fullName evidence="2">Uncharacterized protein</fullName>
    </submittedName>
</protein>